<keyword evidence="1" id="KW-0812">Transmembrane</keyword>
<evidence type="ECO:0000313" key="2">
    <source>
        <dbReference type="EMBL" id="KAJ4254509.1"/>
    </source>
</evidence>
<name>A0A9W8RU90_9HYPO</name>
<evidence type="ECO:0000256" key="1">
    <source>
        <dbReference type="SAM" id="Phobius"/>
    </source>
</evidence>
<dbReference type="OrthoDB" id="6612291at2759"/>
<dbReference type="Proteomes" id="UP001152049">
    <property type="component" value="Unassembled WGS sequence"/>
</dbReference>
<proteinExistence type="predicted"/>
<feature type="transmembrane region" description="Helical" evidence="1">
    <location>
        <begin position="12"/>
        <end position="31"/>
    </location>
</feature>
<gene>
    <name evidence="2" type="ORF">NW762_010108</name>
</gene>
<evidence type="ECO:0000313" key="3">
    <source>
        <dbReference type="Proteomes" id="UP001152049"/>
    </source>
</evidence>
<reference evidence="2" key="1">
    <citation type="submission" date="2022-09" db="EMBL/GenBank/DDBJ databases">
        <title>Fusarium specimens isolated from Avocado Roots.</title>
        <authorList>
            <person name="Stajich J."/>
            <person name="Roper C."/>
            <person name="Heimlech-Rivalta G."/>
        </authorList>
    </citation>
    <scope>NUCLEOTIDE SEQUENCE</scope>
    <source>
        <strain evidence="2">CF00136</strain>
    </source>
</reference>
<dbReference type="EMBL" id="JAOQAZ010000022">
    <property type="protein sequence ID" value="KAJ4254509.1"/>
    <property type="molecule type" value="Genomic_DNA"/>
</dbReference>
<keyword evidence="3" id="KW-1185">Reference proteome</keyword>
<keyword evidence="1" id="KW-1133">Transmembrane helix</keyword>
<keyword evidence="1" id="KW-0472">Membrane</keyword>
<protein>
    <submittedName>
        <fullName evidence="2">Uncharacterized protein</fullName>
    </submittedName>
</protein>
<accession>A0A9W8RU90</accession>
<organism evidence="2 3">
    <name type="scientific">Fusarium torreyae</name>
    <dbReference type="NCBI Taxonomy" id="1237075"/>
    <lineage>
        <taxon>Eukaryota</taxon>
        <taxon>Fungi</taxon>
        <taxon>Dikarya</taxon>
        <taxon>Ascomycota</taxon>
        <taxon>Pezizomycotina</taxon>
        <taxon>Sordariomycetes</taxon>
        <taxon>Hypocreomycetidae</taxon>
        <taxon>Hypocreales</taxon>
        <taxon>Nectriaceae</taxon>
        <taxon>Fusarium</taxon>
    </lineage>
</organism>
<comment type="caution">
    <text evidence="2">The sequence shown here is derived from an EMBL/GenBank/DDBJ whole genome shotgun (WGS) entry which is preliminary data.</text>
</comment>
<dbReference type="AlphaFoldDB" id="A0A9W8RU90"/>
<sequence>MTQVLRSSNVPQSWMLIQGILSAGLTMLISARANFSKLEWALLLVEVPSWSRKCSICLAIMSERWNEDLLYKLESHFEILSDDTFKIISAGLAAGRANDNNNQEVLSMSATTHAQIPGQGEQVSESMETNTLNQFNTAAPDALRNEFTADWESMGVFGEFLGVDFMDAYWDLYNTDAEFTASYSGGSTSNAAGQNESLFSA</sequence>